<feature type="binding site" evidence="6">
    <location>
        <position position="208"/>
    </location>
    <ligand>
        <name>Ca(2+)</name>
        <dbReference type="ChEBI" id="CHEBI:29108"/>
    </ligand>
</feature>
<feature type="binding site" evidence="6">
    <location>
        <position position="160"/>
    </location>
    <ligand>
        <name>Ca(2+)</name>
        <dbReference type="ChEBI" id="CHEBI:29108"/>
    </ligand>
</feature>
<organism evidence="7">
    <name type="scientific">Sarcoptes scabiei</name>
    <name type="common">Itch mite</name>
    <name type="synonym">Acarus scabiei</name>
    <dbReference type="NCBI Taxonomy" id="52283"/>
    <lineage>
        <taxon>Eukaryota</taxon>
        <taxon>Metazoa</taxon>
        <taxon>Ecdysozoa</taxon>
        <taxon>Arthropoda</taxon>
        <taxon>Chelicerata</taxon>
        <taxon>Arachnida</taxon>
        <taxon>Acari</taxon>
        <taxon>Acariformes</taxon>
        <taxon>Sarcoptiformes</taxon>
        <taxon>Astigmata</taxon>
        <taxon>Psoroptidia</taxon>
        <taxon>Sarcoptoidea</taxon>
        <taxon>Sarcoptidae</taxon>
        <taxon>Sarcoptinae</taxon>
        <taxon>Sarcoptes</taxon>
    </lineage>
</organism>
<dbReference type="Proteomes" id="UP000070412">
    <property type="component" value="Unassembled WGS sequence"/>
</dbReference>
<evidence type="ECO:0000313" key="9">
    <source>
        <dbReference type="Proteomes" id="UP000070412"/>
    </source>
</evidence>
<dbReference type="Pfam" id="PF06079">
    <property type="entry name" value="Apyrase"/>
    <property type="match status" value="1"/>
</dbReference>
<dbReference type="GO" id="GO:0005509">
    <property type="term" value="F:calcium ion binding"/>
    <property type="evidence" value="ECO:0007669"/>
    <property type="project" value="InterPro"/>
</dbReference>
<dbReference type="PANTHER" id="PTHR13023:SF3">
    <property type="entry name" value="SOLUBLE CALCIUM-ACTIVATED NUCLEOTIDASE 1"/>
    <property type="match status" value="1"/>
</dbReference>
<proteinExistence type="inferred from homology"/>
<protein>
    <submittedName>
        <fullName evidence="7">Soluble calcium-activated nucleotidase 1</fullName>
    </submittedName>
</protein>
<dbReference type="EMBL" id="WVUK01000056">
    <property type="protein sequence ID" value="KAF7492516.1"/>
    <property type="molecule type" value="Genomic_DNA"/>
</dbReference>
<feature type="binding site" evidence="6">
    <location>
        <position position="271"/>
    </location>
    <ligand>
        <name>Ca(2+)</name>
        <dbReference type="ChEBI" id="CHEBI:29108"/>
    </ligand>
</feature>
<evidence type="ECO:0000256" key="1">
    <source>
        <dbReference type="ARBA" id="ARBA00001913"/>
    </source>
</evidence>
<evidence type="ECO:0000256" key="6">
    <source>
        <dbReference type="PIRSR" id="PIRSR609283-1"/>
    </source>
</evidence>
<dbReference type="GO" id="GO:0004382">
    <property type="term" value="F:GDP phosphatase activity"/>
    <property type="evidence" value="ECO:0007669"/>
    <property type="project" value="TreeGrafter"/>
</dbReference>
<evidence type="ECO:0000256" key="2">
    <source>
        <dbReference type="ARBA" id="ARBA00022723"/>
    </source>
</evidence>
<reference evidence="9" key="1">
    <citation type="journal article" date="2020" name="PLoS Negl. Trop. Dis.">
        <title>High-quality nuclear genome for Sarcoptes scabiei-A critical resource for a neglected parasite.</title>
        <authorList>
            <person name="Korhonen P.K."/>
            <person name="Gasser R.B."/>
            <person name="Ma G."/>
            <person name="Wang T."/>
            <person name="Stroehlein A.J."/>
            <person name="Young N.D."/>
            <person name="Ang C.S."/>
            <person name="Fernando D.D."/>
            <person name="Lu H.C."/>
            <person name="Taylor S."/>
            <person name="Reynolds S.L."/>
            <person name="Mofiz E."/>
            <person name="Najaraj S.H."/>
            <person name="Gowda H."/>
            <person name="Madugundu A."/>
            <person name="Renuse S."/>
            <person name="Holt D."/>
            <person name="Pandey A."/>
            <person name="Papenfuss A.T."/>
            <person name="Fischer K."/>
        </authorList>
    </citation>
    <scope>NUCLEOTIDE SEQUENCE [LARGE SCALE GENOMIC DNA]</scope>
</reference>
<reference evidence="8" key="3">
    <citation type="submission" date="2022-06" db="UniProtKB">
        <authorList>
            <consortium name="EnsemblMetazoa"/>
        </authorList>
    </citation>
    <scope>IDENTIFICATION</scope>
</reference>
<feature type="binding site" evidence="6">
    <location>
        <position position="159"/>
    </location>
    <ligand>
        <name>Ca(2+)</name>
        <dbReference type="ChEBI" id="CHEBI:29108"/>
    </ligand>
</feature>
<reference evidence="7" key="2">
    <citation type="submission" date="2020-01" db="EMBL/GenBank/DDBJ databases">
        <authorList>
            <person name="Korhonen P.K.K."/>
            <person name="Guangxu M.G."/>
            <person name="Wang T.W."/>
            <person name="Stroehlein A.J.S."/>
            <person name="Young N.D."/>
            <person name="Ang C.-S.A."/>
            <person name="Fernando D.W.F."/>
            <person name="Lu H.L."/>
            <person name="Taylor S.T."/>
            <person name="Ehtesham M.E.M."/>
            <person name="Najaraj S.H.N."/>
            <person name="Harsha G.H.G."/>
            <person name="Madugundu A.M."/>
            <person name="Renuse S.R."/>
            <person name="Holt D.H."/>
            <person name="Pandey A.P."/>
            <person name="Papenfuss A.P."/>
            <person name="Gasser R.B.G."/>
            <person name="Fischer K.F."/>
        </authorList>
    </citation>
    <scope>NUCLEOTIDE SEQUENCE</scope>
    <source>
        <strain evidence="7">SSS_KF_BRIS2020</strain>
    </source>
</reference>
<feature type="binding site" evidence="6">
    <location>
        <position position="391"/>
    </location>
    <ligand>
        <name>Ca(2+)</name>
        <dbReference type="ChEBI" id="CHEBI:29108"/>
    </ligand>
</feature>
<dbReference type="OrthoDB" id="25028at2759"/>
<keyword evidence="2 6" id="KW-0479">Metal-binding</keyword>
<evidence type="ECO:0000313" key="8">
    <source>
        <dbReference type="EnsemblMetazoa" id="KAF7492516.1"/>
    </source>
</evidence>
<feature type="binding site" evidence="6">
    <location>
        <position position="332"/>
    </location>
    <ligand>
        <name>Ca(2+)</name>
        <dbReference type="ChEBI" id="CHEBI:29108"/>
    </ligand>
</feature>
<keyword evidence="3" id="KW-0378">Hydrolase</keyword>
<dbReference type="GO" id="GO:0030166">
    <property type="term" value="P:proteoglycan biosynthetic process"/>
    <property type="evidence" value="ECO:0007669"/>
    <property type="project" value="TreeGrafter"/>
</dbReference>
<dbReference type="EnsemblMetazoa" id="SSS_2391s_mrna">
    <property type="protein sequence ID" value="KAF7492516.1"/>
    <property type="gene ID" value="SSS_2391"/>
</dbReference>
<accession>A0A834RBM8</accession>
<evidence type="ECO:0000313" key="7">
    <source>
        <dbReference type="EMBL" id="KAF7492516.1"/>
    </source>
</evidence>
<dbReference type="PANTHER" id="PTHR13023">
    <property type="entry name" value="APYRASE"/>
    <property type="match status" value="1"/>
</dbReference>
<name>A0A834RBM8_SARSC</name>
<dbReference type="GO" id="GO:0045134">
    <property type="term" value="F:UDP phosphatase activity"/>
    <property type="evidence" value="ECO:0007669"/>
    <property type="project" value="TreeGrafter"/>
</dbReference>
<comment type="similarity">
    <text evidence="5">Belongs to the apyrase family.</text>
</comment>
<dbReference type="SUPFAM" id="SSF101887">
    <property type="entry name" value="Apyrase"/>
    <property type="match status" value="1"/>
</dbReference>
<keyword evidence="4 6" id="KW-0106">Calcium</keyword>
<sequence length="396" mass="45535">MLRFQNCFFSSFRHCWIFSLSKKMTDSIRDNQISISSKIIEFSSIMVVNFMLLSSFLSIGSAAPTPQNDEDLREYRKPYNNTYPLSPIKRQGSTFELKFATIADQDKLAVVDMKKYKSYIKYGYLYIDPRSLKVKIHFEQGEHEIFSPYNYAGRGMELSDLVVFNGKLYTCDDKSGIVFEIKSPRLIIPWVILATGDGESSGKGFKCEWMTVKSQRMFVGSFGVEIERNYDLQWVKRIDPWGHVDSLNWRHRFELLRQVAGVAPRGYLSHEAAAFDSWEQEWLFLPRKASVEAYDEKKDETSGANLLLIADYAFRKLSRYTVGPLRPTHGFSSVKIIPGINKYLPQTIKEVAIALKTMEVGNSLETVIIVFTIPKGEVLYNETFTTSIKYEGIEFV</sequence>
<dbReference type="AlphaFoldDB" id="A0A834RBM8"/>
<dbReference type="InterPro" id="IPR036258">
    <property type="entry name" value="Apyrase_sf"/>
</dbReference>
<comment type="cofactor">
    <cofactor evidence="1 6">
        <name>Ca(2+)</name>
        <dbReference type="ChEBI" id="CHEBI:29108"/>
    </cofactor>
</comment>
<gene>
    <name evidence="7" type="ORF">SSS_2391</name>
</gene>
<dbReference type="InterPro" id="IPR009283">
    <property type="entry name" value="Apyrase"/>
</dbReference>
<evidence type="ECO:0000256" key="4">
    <source>
        <dbReference type="ARBA" id="ARBA00022837"/>
    </source>
</evidence>
<evidence type="ECO:0000256" key="3">
    <source>
        <dbReference type="ARBA" id="ARBA00022801"/>
    </source>
</evidence>
<keyword evidence="9" id="KW-1185">Reference proteome</keyword>
<evidence type="ECO:0000256" key="5">
    <source>
        <dbReference type="ARBA" id="ARBA00025738"/>
    </source>
</evidence>
<dbReference type="Gene3D" id="2.120.10.100">
    <property type="entry name" value="Apyrase"/>
    <property type="match status" value="1"/>
</dbReference>